<dbReference type="GO" id="GO:0016747">
    <property type="term" value="F:acyltransferase activity, transferring groups other than amino-acyl groups"/>
    <property type="evidence" value="ECO:0007669"/>
    <property type="project" value="InterPro"/>
</dbReference>
<keyword evidence="6" id="KW-1185">Reference proteome</keyword>
<dbReference type="CDD" id="cd04301">
    <property type="entry name" value="NAT_SF"/>
    <property type="match status" value="1"/>
</dbReference>
<dbReference type="AlphaFoldDB" id="A0A8J2SZY6"/>
<evidence type="ECO:0000256" key="2">
    <source>
        <dbReference type="ARBA" id="ARBA00023315"/>
    </source>
</evidence>
<dbReference type="Pfam" id="PF13508">
    <property type="entry name" value="Acetyltransf_7"/>
    <property type="match status" value="1"/>
</dbReference>
<keyword evidence="3" id="KW-0732">Signal</keyword>
<dbReference type="PANTHER" id="PTHR43877">
    <property type="entry name" value="AMINOALKYLPHOSPHONATE N-ACETYLTRANSFERASE-RELATED-RELATED"/>
    <property type="match status" value="1"/>
</dbReference>
<dbReference type="InterPro" id="IPR016181">
    <property type="entry name" value="Acyl_CoA_acyltransferase"/>
</dbReference>
<dbReference type="SUPFAM" id="SSF55729">
    <property type="entry name" value="Acyl-CoA N-acyltransferases (Nat)"/>
    <property type="match status" value="1"/>
</dbReference>
<accession>A0A8J2SZY6</accession>
<reference evidence="5" key="1">
    <citation type="submission" date="2021-11" db="EMBL/GenBank/DDBJ databases">
        <authorList>
            <consortium name="Genoscope - CEA"/>
            <person name="William W."/>
        </authorList>
    </citation>
    <scope>NUCLEOTIDE SEQUENCE</scope>
</reference>
<comment type="caution">
    <text evidence="5">The sequence shown here is derived from an EMBL/GenBank/DDBJ whole genome shotgun (WGS) entry which is preliminary data.</text>
</comment>
<evidence type="ECO:0000313" key="6">
    <source>
        <dbReference type="Proteomes" id="UP000789595"/>
    </source>
</evidence>
<dbReference type="OrthoDB" id="448107at2759"/>
<keyword evidence="1" id="KW-0808">Transferase</keyword>
<evidence type="ECO:0000313" key="5">
    <source>
        <dbReference type="EMBL" id="CAH0376504.1"/>
    </source>
</evidence>
<dbReference type="InterPro" id="IPR000182">
    <property type="entry name" value="GNAT_dom"/>
</dbReference>
<evidence type="ECO:0000256" key="1">
    <source>
        <dbReference type="ARBA" id="ARBA00022679"/>
    </source>
</evidence>
<sequence length="253" mass="28011">MRLRLLLTGCCLHAVTARRPPADAVAQKHINEGALNAYAIGEGFEGSASDWTEYVVWSVGVAALIFYLSGTVKINVYNIDEEPIKREPHQIEVRVLESLDDTALVASIKEVITTTVRESNEKNELSRHYAAEELEIILGRFCDLEKHLATRLIYIASIDDEVAGCGMLTRATGEVRQMTVSPAFQGRGVGSAILREILAEARSSSLERLYLECPPVKRDWYARFGFVDCARRPSDTAAEFPGVNARAPMELVL</sequence>
<protein>
    <recommendedName>
        <fullName evidence="4">N-acetyltransferase domain-containing protein</fullName>
    </recommendedName>
</protein>
<evidence type="ECO:0000256" key="3">
    <source>
        <dbReference type="SAM" id="SignalP"/>
    </source>
</evidence>
<gene>
    <name evidence="5" type="ORF">PECAL_5P10980</name>
</gene>
<proteinExistence type="predicted"/>
<dbReference type="PANTHER" id="PTHR43877:SF5">
    <property type="entry name" value="BLL8307 PROTEIN"/>
    <property type="match status" value="1"/>
</dbReference>
<feature type="domain" description="N-acetyltransferase" evidence="4">
    <location>
        <begin position="91"/>
        <end position="250"/>
    </location>
</feature>
<feature type="signal peptide" evidence="3">
    <location>
        <begin position="1"/>
        <end position="17"/>
    </location>
</feature>
<feature type="chain" id="PRO_5035257717" description="N-acetyltransferase domain-containing protein" evidence="3">
    <location>
        <begin position="18"/>
        <end position="253"/>
    </location>
</feature>
<keyword evidence="2" id="KW-0012">Acyltransferase</keyword>
<dbReference type="PROSITE" id="PS51186">
    <property type="entry name" value="GNAT"/>
    <property type="match status" value="1"/>
</dbReference>
<evidence type="ECO:0000259" key="4">
    <source>
        <dbReference type="PROSITE" id="PS51186"/>
    </source>
</evidence>
<organism evidence="5 6">
    <name type="scientific">Pelagomonas calceolata</name>
    <dbReference type="NCBI Taxonomy" id="35677"/>
    <lineage>
        <taxon>Eukaryota</taxon>
        <taxon>Sar</taxon>
        <taxon>Stramenopiles</taxon>
        <taxon>Ochrophyta</taxon>
        <taxon>Pelagophyceae</taxon>
        <taxon>Pelagomonadales</taxon>
        <taxon>Pelagomonadaceae</taxon>
        <taxon>Pelagomonas</taxon>
    </lineage>
</organism>
<dbReference type="Proteomes" id="UP000789595">
    <property type="component" value="Unassembled WGS sequence"/>
</dbReference>
<dbReference type="InterPro" id="IPR050832">
    <property type="entry name" value="Bact_Acetyltransf"/>
</dbReference>
<dbReference type="Gene3D" id="3.40.630.30">
    <property type="match status" value="1"/>
</dbReference>
<dbReference type="EMBL" id="CAKKNE010000005">
    <property type="protein sequence ID" value="CAH0376504.1"/>
    <property type="molecule type" value="Genomic_DNA"/>
</dbReference>
<name>A0A8J2SZY6_9STRA</name>